<protein>
    <recommendedName>
        <fullName evidence="6">Transmembrane protein 135 N-terminal domain-containing protein</fullName>
    </recommendedName>
</protein>
<keyword evidence="3" id="KW-0812">Transmembrane</keyword>
<comment type="similarity">
    <text evidence="2">Belongs to the TMEM135 family.</text>
</comment>
<dbReference type="Gramene" id="TVU48123">
    <property type="protein sequence ID" value="TVU48123"/>
    <property type="gene ID" value="EJB05_07748"/>
</dbReference>
<evidence type="ECO:0000259" key="6">
    <source>
        <dbReference type="Pfam" id="PF15982"/>
    </source>
</evidence>
<name>A0A5J9WJ81_9POAL</name>
<accession>A0A5J9WJ81</accession>
<dbReference type="EMBL" id="RWGY01000004">
    <property type="protein sequence ID" value="TVU48123.1"/>
    <property type="molecule type" value="Genomic_DNA"/>
</dbReference>
<sequence length="410" mass="44993">MAPATPEDPQCAANGCCAVSPEKPGAGGYYHPAAPPAPAALEGELRWLRRCLEAAAKGFAIGAGLKGGLALFSVLVRLRSRRSPRSRKVGAMTNDEAVVLAVKETVRYGMFLGTFAGSYVSVDECIAAVWGRKRYVMLRSAYILKQDSLPSSYKSFLNKHGGKDLVILQGVKEIVNHTPLSNLAGIEKYYKSVGVDLKLDPNMKVPCSIVHGNQSCSGHLFSFLLQAYGRALPVYVPVYLVPALVVHRQDLMKRPYTILGKSLLGTARSSLFLSVYCASAWAWTCLLFRIFQSCNTPLVVLGTFPTGLALFIEKKSRRIEISLYCLARAIESFFACMTDAGLCPPILQIKRADVVVFSMATSVIMHCYAQEREVFRSKYLNVLDWVFGVPPPPDNEGKNCYQPDDEAKKC</sequence>
<evidence type="ECO:0000256" key="4">
    <source>
        <dbReference type="ARBA" id="ARBA00022989"/>
    </source>
</evidence>
<evidence type="ECO:0000256" key="5">
    <source>
        <dbReference type="ARBA" id="ARBA00023136"/>
    </source>
</evidence>
<proteinExistence type="inferred from homology"/>
<dbReference type="PANTHER" id="PTHR12459:SF15">
    <property type="entry name" value="TRANSMEMBRANE PROTEIN 135"/>
    <property type="match status" value="1"/>
</dbReference>
<dbReference type="Proteomes" id="UP000324897">
    <property type="component" value="Chromosome 5"/>
</dbReference>
<keyword evidence="4" id="KW-1133">Transmembrane helix</keyword>
<dbReference type="InterPro" id="IPR026749">
    <property type="entry name" value="Tmem135"/>
</dbReference>
<dbReference type="GO" id="GO:0012505">
    <property type="term" value="C:endomembrane system"/>
    <property type="evidence" value="ECO:0007669"/>
    <property type="project" value="UniProtKB-SubCell"/>
</dbReference>
<evidence type="ECO:0000256" key="2">
    <source>
        <dbReference type="ARBA" id="ARBA00008924"/>
    </source>
</evidence>
<evidence type="ECO:0000313" key="7">
    <source>
        <dbReference type="EMBL" id="TVU48123.1"/>
    </source>
</evidence>
<reference evidence="7 8" key="1">
    <citation type="journal article" date="2019" name="Sci. Rep.">
        <title>A high-quality genome of Eragrostis curvula grass provides insights into Poaceae evolution and supports new strategies to enhance forage quality.</title>
        <authorList>
            <person name="Carballo J."/>
            <person name="Santos B.A.C.M."/>
            <person name="Zappacosta D."/>
            <person name="Garbus I."/>
            <person name="Selva J.P."/>
            <person name="Gallo C.A."/>
            <person name="Diaz A."/>
            <person name="Albertini E."/>
            <person name="Caccamo M."/>
            <person name="Echenique V."/>
        </authorList>
    </citation>
    <scope>NUCLEOTIDE SEQUENCE [LARGE SCALE GENOMIC DNA]</scope>
    <source>
        <strain evidence="8">cv. Victoria</strain>
        <tissue evidence="7">Leaf</tissue>
    </source>
</reference>
<dbReference type="Pfam" id="PF15982">
    <property type="entry name" value="TMEM135_C_rich"/>
    <property type="match status" value="1"/>
</dbReference>
<evidence type="ECO:0000256" key="1">
    <source>
        <dbReference type="ARBA" id="ARBA00004127"/>
    </source>
</evidence>
<dbReference type="AlphaFoldDB" id="A0A5J9WJ81"/>
<keyword evidence="8" id="KW-1185">Reference proteome</keyword>
<comment type="subcellular location">
    <subcellularLocation>
        <location evidence="1">Endomembrane system</location>
        <topology evidence="1">Multi-pass membrane protein</topology>
    </subcellularLocation>
</comment>
<evidence type="ECO:0000313" key="8">
    <source>
        <dbReference type="Proteomes" id="UP000324897"/>
    </source>
</evidence>
<organism evidence="7 8">
    <name type="scientific">Eragrostis curvula</name>
    <name type="common">weeping love grass</name>
    <dbReference type="NCBI Taxonomy" id="38414"/>
    <lineage>
        <taxon>Eukaryota</taxon>
        <taxon>Viridiplantae</taxon>
        <taxon>Streptophyta</taxon>
        <taxon>Embryophyta</taxon>
        <taxon>Tracheophyta</taxon>
        <taxon>Spermatophyta</taxon>
        <taxon>Magnoliopsida</taxon>
        <taxon>Liliopsida</taxon>
        <taxon>Poales</taxon>
        <taxon>Poaceae</taxon>
        <taxon>PACMAD clade</taxon>
        <taxon>Chloridoideae</taxon>
        <taxon>Eragrostideae</taxon>
        <taxon>Eragrostidinae</taxon>
        <taxon>Eragrostis</taxon>
    </lineage>
</organism>
<gene>
    <name evidence="7" type="ORF">EJB05_07748</name>
</gene>
<evidence type="ECO:0000256" key="3">
    <source>
        <dbReference type="ARBA" id="ARBA00022692"/>
    </source>
</evidence>
<dbReference type="InterPro" id="IPR031926">
    <property type="entry name" value="TMEM135_N"/>
</dbReference>
<dbReference type="OrthoDB" id="291792at2759"/>
<keyword evidence="5" id="KW-0472">Membrane</keyword>
<comment type="caution">
    <text evidence="7">The sequence shown here is derived from an EMBL/GenBank/DDBJ whole genome shotgun (WGS) entry which is preliminary data.</text>
</comment>
<feature type="domain" description="Transmembrane protein 135 N-terminal" evidence="6">
    <location>
        <begin position="215"/>
        <end position="335"/>
    </location>
</feature>
<dbReference type="PANTHER" id="PTHR12459">
    <property type="entry name" value="TRANSMEMBRANE PROTEIN 135-RELATED"/>
    <property type="match status" value="1"/>
</dbReference>